<dbReference type="SMART" id="SM00357">
    <property type="entry name" value="CSP"/>
    <property type="match status" value="2"/>
</dbReference>
<name>A0ABR6N8M9_9SPHN</name>
<dbReference type="InterPro" id="IPR012340">
    <property type="entry name" value="NA-bd_OB-fold"/>
</dbReference>
<proteinExistence type="predicted"/>
<dbReference type="Gene3D" id="2.40.50.140">
    <property type="entry name" value="Nucleic acid-binding proteins"/>
    <property type="match status" value="2"/>
</dbReference>
<dbReference type="PROSITE" id="PS51857">
    <property type="entry name" value="CSD_2"/>
    <property type="match status" value="2"/>
</dbReference>
<dbReference type="InterPro" id="IPR050181">
    <property type="entry name" value="Cold_shock_domain"/>
</dbReference>
<dbReference type="PANTHER" id="PTHR11544">
    <property type="entry name" value="COLD SHOCK DOMAIN CONTAINING PROTEINS"/>
    <property type="match status" value="1"/>
</dbReference>
<evidence type="ECO:0000256" key="1">
    <source>
        <dbReference type="SAM" id="MobiDB-lite"/>
    </source>
</evidence>
<evidence type="ECO:0000313" key="3">
    <source>
        <dbReference type="EMBL" id="MBB5727153.1"/>
    </source>
</evidence>
<feature type="region of interest" description="Disordered" evidence="1">
    <location>
        <begin position="1"/>
        <end position="27"/>
    </location>
</feature>
<dbReference type="InterPro" id="IPR011129">
    <property type="entry name" value="CSD"/>
</dbReference>
<sequence length="200" mass="21571">MKLGQDDVHDGPGTPTGGAELRAGTTEGLPPSVALSGVLKWFDATRGFGFIVPDDSTMGDVLLHFSVLQAYGRRTLPEGTRLQGFAAQGPRGWQAVEISALDLTAATETVRDRDRERLSPEVAPDDAAAQAQWEDVSVKWFNRIKGYGFLVALARPGDIFVHMETLRRAGLAEVEPEQRLRARVVQGRKGPLAVGVAPAE</sequence>
<evidence type="ECO:0000313" key="4">
    <source>
        <dbReference type="Proteomes" id="UP000560131"/>
    </source>
</evidence>
<accession>A0ABR6N8M9</accession>
<protein>
    <submittedName>
        <fullName evidence="3">CspA family cold shock protein</fullName>
    </submittedName>
</protein>
<dbReference type="CDD" id="cd04458">
    <property type="entry name" value="CSP_CDS"/>
    <property type="match status" value="2"/>
</dbReference>
<feature type="domain" description="CSD" evidence="2">
    <location>
        <begin position="133"/>
        <end position="198"/>
    </location>
</feature>
<feature type="compositionally biased region" description="Basic and acidic residues" evidence="1">
    <location>
        <begin position="1"/>
        <end position="10"/>
    </location>
</feature>
<dbReference type="PRINTS" id="PR00050">
    <property type="entry name" value="COLDSHOCK"/>
</dbReference>
<reference evidence="3 4" key="1">
    <citation type="submission" date="2020-08" db="EMBL/GenBank/DDBJ databases">
        <title>Genomic Encyclopedia of Type Strains, Phase IV (KMG-IV): sequencing the most valuable type-strain genomes for metagenomic binning, comparative biology and taxonomic classification.</title>
        <authorList>
            <person name="Goeker M."/>
        </authorList>
    </citation>
    <scope>NUCLEOTIDE SEQUENCE [LARGE SCALE GENOMIC DNA]</scope>
    <source>
        <strain evidence="3 4">DSM 101535</strain>
    </source>
</reference>
<gene>
    <name evidence="3" type="ORF">FHS97_003107</name>
</gene>
<comment type="caution">
    <text evidence="3">The sequence shown here is derived from an EMBL/GenBank/DDBJ whole genome shotgun (WGS) entry which is preliminary data.</text>
</comment>
<dbReference type="SUPFAM" id="SSF50249">
    <property type="entry name" value="Nucleic acid-binding proteins"/>
    <property type="match status" value="2"/>
</dbReference>
<evidence type="ECO:0000259" key="2">
    <source>
        <dbReference type="PROSITE" id="PS51857"/>
    </source>
</evidence>
<dbReference type="Proteomes" id="UP000560131">
    <property type="component" value="Unassembled WGS sequence"/>
</dbReference>
<dbReference type="Pfam" id="PF00313">
    <property type="entry name" value="CSD"/>
    <property type="match status" value="2"/>
</dbReference>
<organism evidence="3 4">
    <name type="scientific">Sphingomonas endophytica</name>
    <dbReference type="NCBI Taxonomy" id="869719"/>
    <lineage>
        <taxon>Bacteria</taxon>
        <taxon>Pseudomonadati</taxon>
        <taxon>Pseudomonadota</taxon>
        <taxon>Alphaproteobacteria</taxon>
        <taxon>Sphingomonadales</taxon>
        <taxon>Sphingomonadaceae</taxon>
        <taxon>Sphingomonas</taxon>
    </lineage>
</organism>
<dbReference type="EMBL" id="JACIJN010000011">
    <property type="protein sequence ID" value="MBB5727153.1"/>
    <property type="molecule type" value="Genomic_DNA"/>
</dbReference>
<keyword evidence="4" id="KW-1185">Reference proteome</keyword>
<feature type="domain" description="CSD" evidence="2">
    <location>
        <begin position="34"/>
        <end position="100"/>
    </location>
</feature>
<dbReference type="InterPro" id="IPR002059">
    <property type="entry name" value="CSP_DNA-bd"/>
</dbReference>